<evidence type="ECO:0000313" key="9">
    <source>
        <dbReference type="Proteomes" id="UP000327493"/>
    </source>
</evidence>
<dbReference type="Pfam" id="PF07686">
    <property type="entry name" value="V-set"/>
    <property type="match status" value="1"/>
</dbReference>
<keyword evidence="6" id="KW-1133">Transmembrane helix</keyword>
<dbReference type="PANTHER" id="PTHR19367">
    <property type="entry name" value="T-CELL RECEPTOR ALPHA CHAIN V REGION"/>
    <property type="match status" value="1"/>
</dbReference>
<dbReference type="PROSITE" id="PS50835">
    <property type="entry name" value="IG_LIKE"/>
    <property type="match status" value="1"/>
</dbReference>
<keyword evidence="5" id="KW-1279">T cell receptor</keyword>
<reference evidence="8 9" key="1">
    <citation type="submission" date="2019-08" db="EMBL/GenBank/DDBJ databases">
        <title>A chromosome-level genome assembly, high-density linkage maps, and genome scans reveal the genomic architecture of hybrid incompatibilities underlying speciation via character displacement in darters (Percidae: Etheostominae).</title>
        <authorList>
            <person name="Moran R.L."/>
            <person name="Catchen J.M."/>
            <person name="Fuller R.C."/>
        </authorList>
    </citation>
    <scope>NUCLEOTIDE SEQUENCE [LARGE SCALE GENOMIC DNA]</scope>
    <source>
        <strain evidence="8">EspeVRDwgs_2016</strain>
        <tissue evidence="8">Muscle</tissue>
    </source>
</reference>
<evidence type="ECO:0000256" key="2">
    <source>
        <dbReference type="ARBA" id="ARBA00023130"/>
    </source>
</evidence>
<dbReference type="SMART" id="SM00406">
    <property type="entry name" value="IGv"/>
    <property type="match status" value="1"/>
</dbReference>
<evidence type="ECO:0000256" key="5">
    <source>
        <dbReference type="ARBA" id="ARBA00043266"/>
    </source>
</evidence>
<keyword evidence="6" id="KW-0472">Membrane</keyword>
<evidence type="ECO:0000256" key="3">
    <source>
        <dbReference type="ARBA" id="ARBA00023170"/>
    </source>
</evidence>
<keyword evidence="1" id="KW-0732">Signal</keyword>
<sequence>CKGEDRVIQPPGDVITTEGETLTLGCTFETTASYSYLFWYKQEENSSPKFMLSVYSGAKDAEDIPKGRIYSTVKDKTVPLKISSAKLSDSAVYYCALQPTGLLICVSVSEKSHKMALVSHQKTKQQVPSTPPTGESCQHLRDCDLKARHAAAASFLLLLLLLLFNLMRILLLTSCPRRGSCGPEDIWVRVLATEREPGSAKEVYTGPKGRVEVVFHVPGTWCPPASEQLSVPPGYLETYV</sequence>
<accession>A0A5J5C9B3</accession>
<comment type="caution">
    <text evidence="8">The sequence shown here is derived from an EMBL/GenBank/DDBJ whole genome shotgun (WGS) entry which is preliminary data.</text>
</comment>
<feature type="transmembrane region" description="Helical" evidence="6">
    <location>
        <begin position="150"/>
        <end position="171"/>
    </location>
</feature>
<dbReference type="InterPro" id="IPR013106">
    <property type="entry name" value="Ig_V-set"/>
</dbReference>
<dbReference type="Proteomes" id="UP000327493">
    <property type="component" value="Unassembled WGS sequence"/>
</dbReference>
<feature type="non-terminal residue" evidence="8">
    <location>
        <position position="1"/>
    </location>
</feature>
<proteinExistence type="predicted"/>
<protein>
    <recommendedName>
        <fullName evidence="7">Ig-like domain-containing protein</fullName>
    </recommendedName>
</protein>
<dbReference type="InterPro" id="IPR013783">
    <property type="entry name" value="Ig-like_fold"/>
</dbReference>
<organism evidence="8 9">
    <name type="scientific">Etheostoma spectabile</name>
    <name type="common">orangethroat darter</name>
    <dbReference type="NCBI Taxonomy" id="54343"/>
    <lineage>
        <taxon>Eukaryota</taxon>
        <taxon>Metazoa</taxon>
        <taxon>Chordata</taxon>
        <taxon>Craniata</taxon>
        <taxon>Vertebrata</taxon>
        <taxon>Euteleostomi</taxon>
        <taxon>Actinopterygii</taxon>
        <taxon>Neopterygii</taxon>
        <taxon>Teleostei</taxon>
        <taxon>Neoteleostei</taxon>
        <taxon>Acanthomorphata</taxon>
        <taxon>Eupercaria</taxon>
        <taxon>Perciformes</taxon>
        <taxon>Percoidei</taxon>
        <taxon>Percidae</taxon>
        <taxon>Etheostomatinae</taxon>
        <taxon>Etheostoma</taxon>
    </lineage>
</organism>
<dbReference type="SMART" id="SM00409">
    <property type="entry name" value="IG"/>
    <property type="match status" value="1"/>
</dbReference>
<dbReference type="Gene3D" id="2.60.40.10">
    <property type="entry name" value="Immunoglobulins"/>
    <property type="match status" value="1"/>
</dbReference>
<keyword evidence="9" id="KW-1185">Reference proteome</keyword>
<dbReference type="PANTHER" id="PTHR19367:SF18">
    <property type="entry name" value="T CELL RECEPTOR ALPHA VARIABLE 16"/>
    <property type="match status" value="1"/>
</dbReference>
<dbReference type="EMBL" id="VOFY01000830">
    <property type="protein sequence ID" value="KAA8578317.1"/>
    <property type="molecule type" value="Genomic_DNA"/>
</dbReference>
<dbReference type="InterPro" id="IPR003599">
    <property type="entry name" value="Ig_sub"/>
</dbReference>
<dbReference type="GO" id="GO:0002250">
    <property type="term" value="P:adaptive immune response"/>
    <property type="evidence" value="ECO:0007669"/>
    <property type="project" value="UniProtKB-KW"/>
</dbReference>
<dbReference type="SUPFAM" id="SSF48726">
    <property type="entry name" value="Immunoglobulin"/>
    <property type="match status" value="1"/>
</dbReference>
<evidence type="ECO:0000256" key="6">
    <source>
        <dbReference type="SAM" id="Phobius"/>
    </source>
</evidence>
<evidence type="ECO:0000259" key="7">
    <source>
        <dbReference type="PROSITE" id="PS50835"/>
    </source>
</evidence>
<dbReference type="InterPro" id="IPR036179">
    <property type="entry name" value="Ig-like_dom_sf"/>
</dbReference>
<evidence type="ECO:0000313" key="8">
    <source>
        <dbReference type="EMBL" id="KAA8578317.1"/>
    </source>
</evidence>
<dbReference type="AlphaFoldDB" id="A0A5J5C9B3"/>
<keyword evidence="4" id="KW-0393">Immunoglobulin domain</keyword>
<feature type="domain" description="Ig-like" evidence="7">
    <location>
        <begin position="5"/>
        <end position="109"/>
    </location>
</feature>
<keyword evidence="6" id="KW-0812">Transmembrane</keyword>
<dbReference type="InterPro" id="IPR007110">
    <property type="entry name" value="Ig-like_dom"/>
</dbReference>
<evidence type="ECO:0000256" key="1">
    <source>
        <dbReference type="ARBA" id="ARBA00022729"/>
    </source>
</evidence>
<dbReference type="InterPro" id="IPR051287">
    <property type="entry name" value="TCR_variable_region"/>
</dbReference>
<gene>
    <name evidence="8" type="ORF">FQN60_002576</name>
</gene>
<keyword evidence="2" id="KW-1064">Adaptive immunity</keyword>
<dbReference type="GO" id="GO:0042101">
    <property type="term" value="C:T cell receptor complex"/>
    <property type="evidence" value="ECO:0007669"/>
    <property type="project" value="UniProtKB-KW"/>
</dbReference>
<keyword evidence="5" id="KW-0391">Immunity</keyword>
<keyword evidence="3" id="KW-0675">Receptor</keyword>
<name>A0A5J5C9B3_9PERO</name>
<evidence type="ECO:0000256" key="4">
    <source>
        <dbReference type="ARBA" id="ARBA00023319"/>
    </source>
</evidence>